<comment type="caution">
    <text evidence="4">The sequence shown here is derived from an EMBL/GenBank/DDBJ whole genome shotgun (WGS) entry which is preliminary data.</text>
</comment>
<dbReference type="PROSITE" id="PS50893">
    <property type="entry name" value="ABC_TRANSPORTER_2"/>
    <property type="match status" value="1"/>
</dbReference>
<accession>A0A1V9ZNW6</accession>
<feature type="domain" description="ABC transporter" evidence="3">
    <location>
        <begin position="345"/>
        <end position="575"/>
    </location>
</feature>
<name>A0A1V9ZNW6_9STRA</name>
<dbReference type="GO" id="GO:0016887">
    <property type="term" value="F:ATP hydrolysis activity"/>
    <property type="evidence" value="ECO:0007669"/>
    <property type="project" value="InterPro"/>
</dbReference>
<feature type="transmembrane region" description="Helical" evidence="2">
    <location>
        <begin position="279"/>
        <end position="298"/>
    </location>
</feature>
<dbReference type="Pfam" id="PF00005">
    <property type="entry name" value="ABC_tran"/>
    <property type="match status" value="1"/>
</dbReference>
<dbReference type="EMBL" id="JNBS01001804">
    <property type="protein sequence ID" value="OQR99470.1"/>
    <property type="molecule type" value="Genomic_DNA"/>
</dbReference>
<organism evidence="4 5">
    <name type="scientific">Thraustotheca clavata</name>
    <dbReference type="NCBI Taxonomy" id="74557"/>
    <lineage>
        <taxon>Eukaryota</taxon>
        <taxon>Sar</taxon>
        <taxon>Stramenopiles</taxon>
        <taxon>Oomycota</taxon>
        <taxon>Saprolegniomycetes</taxon>
        <taxon>Saprolegniales</taxon>
        <taxon>Achlyaceae</taxon>
        <taxon>Thraustotheca</taxon>
    </lineage>
</organism>
<keyword evidence="2" id="KW-0472">Membrane</keyword>
<dbReference type="AlphaFoldDB" id="A0A1V9ZNW6"/>
<keyword evidence="1" id="KW-0813">Transport</keyword>
<keyword evidence="5" id="KW-1185">Reference proteome</keyword>
<gene>
    <name evidence="4" type="ORF">THRCLA_06509</name>
</gene>
<dbReference type="GO" id="GO:0005524">
    <property type="term" value="F:ATP binding"/>
    <property type="evidence" value="ECO:0007669"/>
    <property type="project" value="UniProtKB-KW"/>
</dbReference>
<evidence type="ECO:0000259" key="3">
    <source>
        <dbReference type="PROSITE" id="PS50893"/>
    </source>
</evidence>
<dbReference type="OrthoDB" id="66620at2759"/>
<proteinExistence type="predicted"/>
<sequence>MKSSVVLSLTMAATQIKLTSHLWQFMFNNKIIIYLICPQVSYRKHDPDDPLTMNENYNVGIFISVFGLDECADTRLGDDAIRGLSEGQNRRASVAEKFTGRAPVLLIGEFSNGLDASTTLEIAKSIRTMSELLGKTPPPQVCELFDNIIVLDKGEMIYNGPRLSLPAYFQSIGYLCPPKKYITDFLQEETTSSGIQYSISTLINLKSNKSARIAARFLVVLGLAFKVSVRDFKFSAFRLVQSLVLRALAQNEFLSPTNTHEPLLQMVGVSIGFSTNYHFIWGAIGFIIGFYILEPVLLMRTFVYEDTHINDVLVFEKISSIPFDSVNQPQECNGVSEAIFLSSGADHGEIHRFKFEPKRAHHLIKDVHGYFEPGGLTAIMGSTGAGKRTLMDVIAGRKTFGVIQGVCILMTNYFIAKDLIASRAITATVYEAFAFSAALRLPRGTCKETQVSFVNDVIDMLELNFRFNSKIQSLTKGERKRVTIGVELLSNPSLLFLDKPTTGLDSHAATIAMECVKKILLLLKSGDLVVNSCTLAIWVRIAVKCYNTSTNSNRYHLKHLMKIQLRTCFAALGLELQLN</sequence>
<dbReference type="STRING" id="74557.A0A1V9ZNW6"/>
<dbReference type="PANTHER" id="PTHR19241">
    <property type="entry name" value="ATP-BINDING CASSETTE TRANSPORTER"/>
    <property type="match status" value="1"/>
</dbReference>
<evidence type="ECO:0000256" key="2">
    <source>
        <dbReference type="SAM" id="Phobius"/>
    </source>
</evidence>
<reference evidence="4 5" key="1">
    <citation type="journal article" date="2014" name="Genome Biol. Evol.">
        <title>The secreted proteins of Achlya hypogyna and Thraustotheca clavata identify the ancestral oomycete secretome and reveal gene acquisitions by horizontal gene transfer.</title>
        <authorList>
            <person name="Misner I."/>
            <person name="Blouin N."/>
            <person name="Leonard G."/>
            <person name="Richards T.A."/>
            <person name="Lane C.E."/>
        </authorList>
    </citation>
    <scope>NUCLEOTIDE SEQUENCE [LARGE SCALE GENOMIC DNA]</scope>
    <source>
        <strain evidence="4 5">ATCC 34112</strain>
    </source>
</reference>
<keyword evidence="2" id="KW-1133">Transmembrane helix</keyword>
<evidence type="ECO:0000313" key="4">
    <source>
        <dbReference type="EMBL" id="OQR99470.1"/>
    </source>
</evidence>
<evidence type="ECO:0000256" key="1">
    <source>
        <dbReference type="ARBA" id="ARBA00022448"/>
    </source>
</evidence>
<keyword evidence="4" id="KW-0547">Nucleotide-binding</keyword>
<dbReference type="InterPro" id="IPR003439">
    <property type="entry name" value="ABC_transporter-like_ATP-bd"/>
</dbReference>
<dbReference type="Gene3D" id="3.40.50.300">
    <property type="entry name" value="P-loop containing nucleotide triphosphate hydrolases"/>
    <property type="match status" value="2"/>
</dbReference>
<keyword evidence="4" id="KW-0067">ATP-binding</keyword>
<dbReference type="InterPro" id="IPR027417">
    <property type="entry name" value="P-loop_NTPase"/>
</dbReference>
<dbReference type="SUPFAM" id="SSF52540">
    <property type="entry name" value="P-loop containing nucleoside triphosphate hydrolases"/>
    <property type="match status" value="2"/>
</dbReference>
<evidence type="ECO:0000313" key="5">
    <source>
        <dbReference type="Proteomes" id="UP000243217"/>
    </source>
</evidence>
<protein>
    <submittedName>
        <fullName evidence="4">ATP-binding Cassette (ABC) Superfamily</fullName>
    </submittedName>
</protein>
<keyword evidence="2" id="KW-0812">Transmembrane</keyword>
<dbReference type="Proteomes" id="UP000243217">
    <property type="component" value="Unassembled WGS sequence"/>
</dbReference>